<gene>
    <name evidence="2" type="ORF">COY96_02145</name>
</gene>
<protein>
    <submittedName>
        <fullName evidence="2">Uncharacterized protein</fullName>
    </submittedName>
</protein>
<evidence type="ECO:0000313" key="3">
    <source>
        <dbReference type="Proteomes" id="UP000230363"/>
    </source>
</evidence>
<feature type="transmembrane region" description="Helical" evidence="1">
    <location>
        <begin position="48"/>
        <end position="67"/>
    </location>
</feature>
<name>A0A2M7Q8U6_9BACT</name>
<keyword evidence="1" id="KW-0812">Transmembrane</keyword>
<dbReference type="Proteomes" id="UP000230363">
    <property type="component" value="Unassembled WGS sequence"/>
</dbReference>
<feature type="transmembrane region" description="Helical" evidence="1">
    <location>
        <begin position="170"/>
        <end position="193"/>
    </location>
</feature>
<dbReference type="EMBL" id="PFKZ01000080">
    <property type="protein sequence ID" value="PIY59384.1"/>
    <property type="molecule type" value="Genomic_DNA"/>
</dbReference>
<feature type="transmembrane region" description="Helical" evidence="1">
    <location>
        <begin position="73"/>
        <end position="94"/>
    </location>
</feature>
<evidence type="ECO:0000256" key="1">
    <source>
        <dbReference type="SAM" id="Phobius"/>
    </source>
</evidence>
<proteinExistence type="predicted"/>
<sequence length="195" mass="23095">MSEKIDLNQEKLEMFYEQFGSKNLRLQSEMAKDHGKKSLDLYYKSIDFLYKTITTIGIIAGFGFTGLNYVRSYLLFFIGEALFFSAIAVGIWAIQKIYLDERKNFNSFYSQIKTHFKEWYVLFKPILDKAVKNDLEREDMQKLQNKEKELLSILTDSPEVEKDRKEILPIIIWIIFYLFITGAAFLFSSFIFYKL</sequence>
<organism evidence="2 3">
    <name type="scientific">Candidatus Wolfebacteria bacterium CG_4_10_14_0_8_um_filter_37_11</name>
    <dbReference type="NCBI Taxonomy" id="1975062"/>
    <lineage>
        <taxon>Bacteria</taxon>
        <taxon>Candidatus Wolfeibacteriota</taxon>
    </lineage>
</organism>
<keyword evidence="1" id="KW-0472">Membrane</keyword>
<evidence type="ECO:0000313" key="2">
    <source>
        <dbReference type="EMBL" id="PIY59384.1"/>
    </source>
</evidence>
<dbReference type="AlphaFoldDB" id="A0A2M7Q8U6"/>
<keyword evidence="1" id="KW-1133">Transmembrane helix</keyword>
<comment type="caution">
    <text evidence="2">The sequence shown here is derived from an EMBL/GenBank/DDBJ whole genome shotgun (WGS) entry which is preliminary data.</text>
</comment>
<accession>A0A2M7Q8U6</accession>
<reference evidence="3" key="1">
    <citation type="submission" date="2017-09" db="EMBL/GenBank/DDBJ databases">
        <title>Depth-based differentiation of microbial function through sediment-hosted aquifers and enrichment of novel symbionts in the deep terrestrial subsurface.</title>
        <authorList>
            <person name="Probst A.J."/>
            <person name="Ladd B."/>
            <person name="Jarett J.K."/>
            <person name="Geller-Mcgrath D.E."/>
            <person name="Sieber C.M.K."/>
            <person name="Emerson J.B."/>
            <person name="Anantharaman K."/>
            <person name="Thomas B.C."/>
            <person name="Malmstrom R."/>
            <person name="Stieglmeier M."/>
            <person name="Klingl A."/>
            <person name="Woyke T."/>
            <person name="Ryan C.M."/>
            <person name="Banfield J.F."/>
        </authorList>
    </citation>
    <scope>NUCLEOTIDE SEQUENCE [LARGE SCALE GENOMIC DNA]</scope>
</reference>